<evidence type="ECO:0000256" key="8">
    <source>
        <dbReference type="ARBA" id="ARBA00022692"/>
    </source>
</evidence>
<dbReference type="FunFam" id="2.10.70.10:FF:000001">
    <property type="entry name" value="Selectin P"/>
    <property type="match status" value="6"/>
</dbReference>
<dbReference type="GO" id="GO:0005886">
    <property type="term" value="C:plasma membrane"/>
    <property type="evidence" value="ECO:0007669"/>
    <property type="project" value="UniProtKB-SubCell"/>
</dbReference>
<evidence type="ECO:0000256" key="10">
    <source>
        <dbReference type="ARBA" id="ARBA00022729"/>
    </source>
</evidence>
<dbReference type="PANTHER" id="PTHR45656:SF4">
    <property type="entry name" value="PROTEIN CBR-CLEC-78"/>
    <property type="match status" value="1"/>
</dbReference>
<dbReference type="CDD" id="cd03592">
    <property type="entry name" value="CLECT_selectins_like"/>
    <property type="match status" value="1"/>
</dbReference>
<evidence type="ECO:0000259" key="25">
    <source>
        <dbReference type="PROSITE" id="PS50923"/>
    </source>
</evidence>
<evidence type="ECO:0000256" key="13">
    <source>
        <dbReference type="ARBA" id="ARBA00022837"/>
    </source>
</evidence>
<evidence type="ECO:0000256" key="17">
    <source>
        <dbReference type="ARBA" id="ARBA00023157"/>
    </source>
</evidence>
<organism evidence="26 27">
    <name type="scientific">Pantherophis guttatus</name>
    <name type="common">Corn snake</name>
    <name type="synonym">Elaphe guttata</name>
    <dbReference type="NCBI Taxonomy" id="94885"/>
    <lineage>
        <taxon>Eukaryota</taxon>
        <taxon>Metazoa</taxon>
        <taxon>Chordata</taxon>
        <taxon>Craniata</taxon>
        <taxon>Vertebrata</taxon>
        <taxon>Euteleostomi</taxon>
        <taxon>Lepidosauria</taxon>
        <taxon>Squamata</taxon>
        <taxon>Bifurcata</taxon>
        <taxon>Unidentata</taxon>
        <taxon>Episquamata</taxon>
        <taxon>Toxicofera</taxon>
        <taxon>Serpentes</taxon>
        <taxon>Colubroidea</taxon>
        <taxon>Colubridae</taxon>
        <taxon>Colubrinae</taxon>
        <taxon>Pantherophis</taxon>
    </lineage>
</organism>
<comment type="caution">
    <text evidence="19">Lacks conserved residue(s) required for the propagation of feature annotation.</text>
</comment>
<evidence type="ECO:0000256" key="21">
    <source>
        <dbReference type="SAM" id="Phobius"/>
    </source>
</evidence>
<dbReference type="SMART" id="SM00181">
    <property type="entry name" value="EGF"/>
    <property type="match status" value="3"/>
</dbReference>
<dbReference type="SUPFAM" id="SSF56436">
    <property type="entry name" value="C-type lectin-like"/>
    <property type="match status" value="1"/>
</dbReference>
<feature type="disulfide bond" evidence="20">
    <location>
        <begin position="274"/>
        <end position="301"/>
    </location>
</feature>
<dbReference type="GO" id="GO:0030246">
    <property type="term" value="F:carbohydrate binding"/>
    <property type="evidence" value="ECO:0007669"/>
    <property type="project" value="UniProtKB-KW"/>
</dbReference>
<keyword evidence="16 21" id="KW-0472">Membrane</keyword>
<feature type="domain" description="Sushi" evidence="25">
    <location>
        <begin position="428"/>
        <end position="489"/>
    </location>
</feature>
<evidence type="ECO:0000259" key="23">
    <source>
        <dbReference type="PROSITE" id="PS50026"/>
    </source>
</evidence>
<feature type="disulfide bond" evidence="20">
    <location>
        <begin position="460"/>
        <end position="487"/>
    </location>
</feature>
<dbReference type="InterPro" id="IPR033991">
    <property type="entry name" value="Selectin_CTLD"/>
</dbReference>
<keyword evidence="14" id="KW-0130">Cell adhesion</keyword>
<feature type="domain" description="Sushi" evidence="25">
    <location>
        <begin position="242"/>
        <end position="303"/>
    </location>
</feature>
<dbReference type="Gene3D" id="2.10.70.10">
    <property type="entry name" value="Complement Module, domain 1"/>
    <property type="match status" value="7"/>
</dbReference>
<keyword evidence="26" id="KW-1185">Reference proteome</keyword>
<dbReference type="InterPro" id="IPR016187">
    <property type="entry name" value="CTDL_fold"/>
</dbReference>
<feature type="domain" description="EGF-like" evidence="23">
    <location>
        <begin position="140"/>
        <end position="176"/>
    </location>
</feature>
<evidence type="ECO:0000256" key="14">
    <source>
        <dbReference type="ARBA" id="ARBA00022889"/>
    </source>
</evidence>
<dbReference type="OMA" id="WNSTCDF"/>
<keyword evidence="5" id="KW-0964">Secreted</keyword>
<feature type="disulfide bond" evidence="20">
    <location>
        <begin position="522"/>
        <end position="549"/>
    </location>
</feature>
<dbReference type="GO" id="GO:0007155">
    <property type="term" value="P:cell adhesion"/>
    <property type="evidence" value="ECO:0007669"/>
    <property type="project" value="UniProtKB-KW"/>
</dbReference>
<keyword evidence="7 20" id="KW-0768">Sushi</keyword>
<evidence type="ECO:0000313" key="27">
    <source>
        <dbReference type="RefSeq" id="XP_034265836.1"/>
    </source>
</evidence>
<dbReference type="SUPFAM" id="SSF57196">
    <property type="entry name" value="EGF/Laminin"/>
    <property type="match status" value="1"/>
</dbReference>
<proteinExistence type="inferred from homology"/>
<dbReference type="Pfam" id="PF00059">
    <property type="entry name" value="Lectin_C"/>
    <property type="match status" value="1"/>
</dbReference>
<feature type="signal peptide" evidence="22">
    <location>
        <begin position="1"/>
        <end position="22"/>
    </location>
</feature>
<dbReference type="InterPro" id="IPR001304">
    <property type="entry name" value="C-type_lectin-like"/>
</dbReference>
<dbReference type="InterPro" id="IPR016186">
    <property type="entry name" value="C-type_lectin-like/link_sf"/>
</dbReference>
<keyword evidence="11" id="KW-0430">Lectin</keyword>
<keyword evidence="13" id="KW-0106">Calcium</keyword>
<feature type="domain" description="Sushi" evidence="25">
    <location>
        <begin position="179"/>
        <end position="241"/>
    </location>
</feature>
<keyword evidence="10 22" id="KW-0732">Signal</keyword>
<keyword evidence="4" id="KW-1003">Cell membrane</keyword>
<evidence type="ECO:0000259" key="24">
    <source>
        <dbReference type="PROSITE" id="PS50041"/>
    </source>
</evidence>
<dbReference type="GO" id="GO:0005576">
    <property type="term" value="C:extracellular region"/>
    <property type="evidence" value="ECO:0007669"/>
    <property type="project" value="UniProtKB-SubCell"/>
</dbReference>
<dbReference type="InParanoid" id="A0A6P9BBQ8"/>
<feature type="domain" description="Sushi" evidence="25">
    <location>
        <begin position="490"/>
        <end position="551"/>
    </location>
</feature>
<dbReference type="InterPro" id="IPR051277">
    <property type="entry name" value="SEZ6_CSMD_C4BPB_Regulators"/>
</dbReference>
<feature type="disulfide bond" evidence="20">
    <location>
        <begin position="398"/>
        <end position="425"/>
    </location>
</feature>
<reference evidence="27" key="1">
    <citation type="submission" date="2025-08" db="UniProtKB">
        <authorList>
            <consortium name="RefSeq"/>
        </authorList>
    </citation>
    <scope>IDENTIFICATION</scope>
    <source>
        <tissue evidence="27">Blood</tissue>
    </source>
</reference>
<dbReference type="InterPro" id="IPR002396">
    <property type="entry name" value="Selectin_superfamily"/>
</dbReference>
<dbReference type="SMART" id="SM00034">
    <property type="entry name" value="CLECT"/>
    <property type="match status" value="1"/>
</dbReference>
<dbReference type="SMART" id="SM00032">
    <property type="entry name" value="CCP"/>
    <property type="match status" value="7"/>
</dbReference>
<evidence type="ECO:0000313" key="26">
    <source>
        <dbReference type="Proteomes" id="UP001652622"/>
    </source>
</evidence>
<dbReference type="PROSITE" id="PS50041">
    <property type="entry name" value="C_TYPE_LECTIN_2"/>
    <property type="match status" value="1"/>
</dbReference>
<dbReference type="CDD" id="cd00054">
    <property type="entry name" value="EGF_CA"/>
    <property type="match status" value="1"/>
</dbReference>
<dbReference type="PROSITE" id="PS00022">
    <property type="entry name" value="EGF_1"/>
    <property type="match status" value="1"/>
</dbReference>
<evidence type="ECO:0000256" key="16">
    <source>
        <dbReference type="ARBA" id="ARBA00023136"/>
    </source>
</evidence>
<keyword evidence="6 19" id="KW-0245">EGF-like domain</keyword>
<dbReference type="KEGG" id="pgut:117661282"/>
<evidence type="ECO:0000256" key="18">
    <source>
        <dbReference type="ARBA" id="ARBA00023180"/>
    </source>
</evidence>
<dbReference type="Gene3D" id="3.10.100.10">
    <property type="entry name" value="Mannose-Binding Protein A, subunit A"/>
    <property type="match status" value="1"/>
</dbReference>
<dbReference type="InterPro" id="IPR035976">
    <property type="entry name" value="Sushi/SCR/CCP_sf"/>
</dbReference>
<dbReference type="OrthoDB" id="406096at2759"/>
<dbReference type="CTD" id="6401"/>
<dbReference type="GeneID" id="117661282"/>
<feature type="disulfide bond" evidence="20">
    <location>
        <begin position="336"/>
        <end position="363"/>
    </location>
</feature>
<dbReference type="Pfam" id="PF00008">
    <property type="entry name" value="EGF"/>
    <property type="match status" value="1"/>
</dbReference>
<evidence type="ECO:0000256" key="9">
    <source>
        <dbReference type="ARBA" id="ARBA00022723"/>
    </source>
</evidence>
<feature type="domain" description="Sushi" evidence="25">
    <location>
        <begin position="366"/>
        <end position="427"/>
    </location>
</feature>
<comment type="similarity">
    <text evidence="3">Belongs to the selectin/LECAM family.</text>
</comment>
<evidence type="ECO:0000256" key="6">
    <source>
        <dbReference type="ARBA" id="ARBA00022536"/>
    </source>
</evidence>
<evidence type="ECO:0000256" key="20">
    <source>
        <dbReference type="PROSITE-ProRule" id="PRU00302"/>
    </source>
</evidence>
<dbReference type="GO" id="GO:0046872">
    <property type="term" value="F:metal ion binding"/>
    <property type="evidence" value="ECO:0007669"/>
    <property type="project" value="UniProtKB-KW"/>
</dbReference>
<dbReference type="InterPro" id="IPR000436">
    <property type="entry name" value="Sushi_SCR_CCP_dom"/>
</dbReference>
<evidence type="ECO:0000256" key="4">
    <source>
        <dbReference type="ARBA" id="ARBA00022475"/>
    </source>
</evidence>
<feature type="disulfide bond" evidence="19">
    <location>
        <begin position="166"/>
        <end position="175"/>
    </location>
</feature>
<evidence type="ECO:0000256" key="12">
    <source>
        <dbReference type="ARBA" id="ARBA00022737"/>
    </source>
</evidence>
<name>A0A6P9BBQ8_PANGU</name>
<keyword evidence="9" id="KW-0479">Metal-binding</keyword>
<dbReference type="PROSITE" id="PS01186">
    <property type="entry name" value="EGF_2"/>
    <property type="match status" value="1"/>
</dbReference>
<keyword evidence="18" id="KW-0325">Glycoprotein</keyword>
<protein>
    <submittedName>
        <fullName evidence="27">E-selectin isoform X1</fullName>
    </submittedName>
</protein>
<evidence type="ECO:0000256" key="22">
    <source>
        <dbReference type="SAM" id="SignalP"/>
    </source>
</evidence>
<dbReference type="Pfam" id="PF00084">
    <property type="entry name" value="Sushi"/>
    <property type="match status" value="7"/>
</dbReference>
<evidence type="ECO:0000256" key="1">
    <source>
        <dbReference type="ARBA" id="ARBA00004251"/>
    </source>
</evidence>
<feature type="disulfide bond" evidence="20">
    <location>
        <begin position="584"/>
        <end position="611"/>
    </location>
</feature>
<keyword evidence="15 21" id="KW-1133">Transmembrane helix</keyword>
<evidence type="ECO:0000256" key="7">
    <source>
        <dbReference type="ARBA" id="ARBA00022659"/>
    </source>
</evidence>
<dbReference type="FunFam" id="3.10.100.10:FF:000007">
    <property type="entry name" value="L-selectin"/>
    <property type="match status" value="1"/>
</dbReference>
<feature type="domain" description="Sushi" evidence="25">
    <location>
        <begin position="304"/>
        <end position="365"/>
    </location>
</feature>
<feature type="transmembrane region" description="Helical" evidence="21">
    <location>
        <begin position="620"/>
        <end position="642"/>
    </location>
</feature>
<dbReference type="SUPFAM" id="SSF57535">
    <property type="entry name" value="Complement control module/SCR domain"/>
    <property type="match status" value="7"/>
</dbReference>
<evidence type="ECO:0000256" key="3">
    <source>
        <dbReference type="ARBA" id="ARBA00007360"/>
    </source>
</evidence>
<dbReference type="PROSITE" id="PS50026">
    <property type="entry name" value="EGF_3"/>
    <property type="match status" value="1"/>
</dbReference>
<feature type="domain" description="C-type lectin" evidence="24">
    <location>
        <begin position="20"/>
        <end position="140"/>
    </location>
</feature>
<evidence type="ECO:0000256" key="5">
    <source>
        <dbReference type="ARBA" id="ARBA00022525"/>
    </source>
</evidence>
<keyword evidence="12" id="KW-0677">Repeat</keyword>
<dbReference type="FunFam" id="2.10.25.10:FF:000176">
    <property type="entry name" value="Selectin P"/>
    <property type="match status" value="1"/>
</dbReference>
<dbReference type="PROSITE" id="PS50923">
    <property type="entry name" value="SUSHI"/>
    <property type="match status" value="7"/>
</dbReference>
<dbReference type="InterPro" id="IPR018378">
    <property type="entry name" value="C-type_lectin_CS"/>
</dbReference>
<evidence type="ECO:0000256" key="15">
    <source>
        <dbReference type="ARBA" id="ARBA00022989"/>
    </source>
</evidence>
<dbReference type="Proteomes" id="UP001652622">
    <property type="component" value="Unplaced"/>
</dbReference>
<evidence type="ECO:0000256" key="2">
    <source>
        <dbReference type="ARBA" id="ARBA00004613"/>
    </source>
</evidence>
<evidence type="ECO:0000256" key="19">
    <source>
        <dbReference type="PROSITE-ProRule" id="PRU00076"/>
    </source>
</evidence>
<keyword evidence="17 19" id="KW-1015">Disulfide bond</keyword>
<feature type="domain" description="Sushi" evidence="25">
    <location>
        <begin position="552"/>
        <end position="613"/>
    </location>
</feature>
<dbReference type="InterPro" id="IPR000742">
    <property type="entry name" value="EGF"/>
</dbReference>
<sequence length="673" mass="74499">MITFHFLSTLCYGFLLFKVSNSWTYHASEENMNYIKAEKWCKTHFTNLVAIQNKEEIHYLNATFPINSNYYWIGIRKIENEWRWVGTNKQLTEEAKNWAEGEPNNGKKNEDCVEIYIKRTKDSGKWNDEPCYKTKRALCYNASCTPNSCSGRGECIETINNYTCQCNKGFYGRDCEHVITCNQLEDPDHGIFTCQHPIQDFGFNSSCDVQCKEGYKLTEIMESITCMDSGKWSAPSPSCKVVECHALQKPAHGLFNCSNPSENYAWNSSCIFSCKEGFVLKGPNMLQCGASGEWDGQEPTCEVVKCQAVHQSEGSLLNCSHHGTELKYKSTCDFACAKGYTLRGSPQIQCLSDGHWSQPIPVCEAVHCRELQPPANGSMSCSGPSGNSAWNSTCKFACEEGFKLNGSNELQCDASGHWDASQPECEAVKCVAVQPPEMGIAKHSSDDTNPSFKSVYEFSCTEGYTLKGSSHIHCSSNGEWSDPVPKCEVVECHALQKPAHGLFNCSNPSENYAWNSSCIFSCKEGFVLKGPNMLQCGASGEWDGQEPTCEVVKCQAVHQSEGSLLNCSHHGTELKYKSTCDFACAKGYTLRGSPQIQCLSDGHWSQPIPVCEGTSTLGKFLAIGTSVAGLSVLSVVSFIIWVQKHLQRKKKSFTLTSSVSSLHSEGSFQAQIV</sequence>
<dbReference type="PANTHER" id="PTHR45656">
    <property type="entry name" value="PROTEIN CBR-CLEC-78"/>
    <property type="match status" value="1"/>
</dbReference>
<keyword evidence="8 21" id="KW-0812">Transmembrane</keyword>
<dbReference type="PROSITE" id="PS00615">
    <property type="entry name" value="C_TYPE_LECTIN_1"/>
    <property type="match status" value="1"/>
</dbReference>
<evidence type="ECO:0000256" key="11">
    <source>
        <dbReference type="ARBA" id="ARBA00022734"/>
    </source>
</evidence>
<feature type="chain" id="PRO_5028115359" evidence="22">
    <location>
        <begin position="23"/>
        <end position="673"/>
    </location>
</feature>
<accession>A0A6P9BBQ8</accession>
<comment type="subcellular location">
    <subcellularLocation>
        <location evidence="1">Cell membrane</location>
        <topology evidence="1">Single-pass type I membrane protein</topology>
    </subcellularLocation>
    <subcellularLocation>
        <location evidence="2">Secreted</location>
    </subcellularLocation>
</comment>
<dbReference type="RefSeq" id="XP_034265836.1">
    <property type="nucleotide sequence ID" value="XM_034409945.2"/>
</dbReference>
<dbReference type="PRINTS" id="PR00343">
    <property type="entry name" value="SELECTIN"/>
</dbReference>
<dbReference type="AlphaFoldDB" id="A0A6P9BBQ8"/>
<gene>
    <name evidence="27" type="primary">SELE</name>
</gene>
<dbReference type="CDD" id="cd00033">
    <property type="entry name" value="CCP"/>
    <property type="match status" value="7"/>
</dbReference>